<proteinExistence type="predicted"/>
<reference evidence="3" key="1">
    <citation type="journal article" date="2019" name="Int. J. Syst. Evol. Microbiol.">
        <title>The Global Catalogue of Microorganisms (GCM) 10K type strain sequencing project: providing services to taxonomists for standard genome sequencing and annotation.</title>
        <authorList>
            <consortium name="The Broad Institute Genomics Platform"/>
            <consortium name="The Broad Institute Genome Sequencing Center for Infectious Disease"/>
            <person name="Wu L."/>
            <person name="Ma J."/>
        </authorList>
    </citation>
    <scope>NUCLEOTIDE SEQUENCE [LARGE SCALE GENOMIC DNA]</scope>
    <source>
        <strain evidence="3">JCM 4733</strain>
    </source>
</reference>
<dbReference type="Proteomes" id="UP000653644">
    <property type="component" value="Unassembled WGS sequence"/>
</dbReference>
<accession>A0ABQ3CIT6</accession>
<comment type="caution">
    <text evidence="2">The sequence shown here is derived from an EMBL/GenBank/DDBJ whole genome shotgun (WGS) entry which is preliminary data.</text>
</comment>
<name>A0ABQ3CIT6_9ACTN</name>
<evidence type="ECO:0000313" key="2">
    <source>
        <dbReference type="EMBL" id="GHA15979.1"/>
    </source>
</evidence>
<sequence>MSEVSGDDCLAAVEAQARELPVQVDASREPGPGLTGAGTGAA</sequence>
<organism evidence="2 3">
    <name type="scientific">Streptomyces canarius</name>
    <dbReference type="NCBI Taxonomy" id="285453"/>
    <lineage>
        <taxon>Bacteria</taxon>
        <taxon>Bacillati</taxon>
        <taxon>Actinomycetota</taxon>
        <taxon>Actinomycetes</taxon>
        <taxon>Kitasatosporales</taxon>
        <taxon>Streptomycetaceae</taxon>
        <taxon>Streptomyces</taxon>
    </lineage>
</organism>
<evidence type="ECO:0000256" key="1">
    <source>
        <dbReference type="SAM" id="MobiDB-lite"/>
    </source>
</evidence>
<gene>
    <name evidence="2" type="ORF">GCM10010345_20970</name>
</gene>
<protein>
    <submittedName>
        <fullName evidence="2">Uncharacterized protein</fullName>
    </submittedName>
</protein>
<feature type="compositionally biased region" description="Gly residues" evidence="1">
    <location>
        <begin position="33"/>
        <end position="42"/>
    </location>
</feature>
<evidence type="ECO:0000313" key="3">
    <source>
        <dbReference type="Proteomes" id="UP000653644"/>
    </source>
</evidence>
<feature type="region of interest" description="Disordered" evidence="1">
    <location>
        <begin position="18"/>
        <end position="42"/>
    </location>
</feature>
<dbReference type="RefSeq" id="WP_268252782.1">
    <property type="nucleotide sequence ID" value="NZ_BMVN01000005.1"/>
</dbReference>
<keyword evidence="3" id="KW-1185">Reference proteome</keyword>
<dbReference type="EMBL" id="BMVN01000005">
    <property type="protein sequence ID" value="GHA15979.1"/>
    <property type="molecule type" value="Genomic_DNA"/>
</dbReference>